<feature type="non-terminal residue" evidence="2">
    <location>
        <position position="1"/>
    </location>
</feature>
<dbReference type="Proteomes" id="UP000748308">
    <property type="component" value="Unassembled WGS sequence"/>
</dbReference>
<dbReference type="AlphaFoldDB" id="A0A937XFG5"/>
<organism evidence="2 3">
    <name type="scientific">Eiseniibacteriota bacterium</name>
    <dbReference type="NCBI Taxonomy" id="2212470"/>
    <lineage>
        <taxon>Bacteria</taxon>
        <taxon>Candidatus Eiseniibacteriota</taxon>
    </lineage>
</organism>
<reference evidence="2" key="1">
    <citation type="submission" date="2019-03" db="EMBL/GenBank/DDBJ databases">
        <title>Lake Tanganyika Metagenome-Assembled Genomes (MAGs).</title>
        <authorList>
            <person name="Tran P."/>
        </authorList>
    </citation>
    <scope>NUCLEOTIDE SEQUENCE</scope>
    <source>
        <strain evidence="2">M_DeepCast_400m_m2_100</strain>
    </source>
</reference>
<evidence type="ECO:0000259" key="1">
    <source>
        <dbReference type="Pfam" id="PF09848"/>
    </source>
</evidence>
<comment type="caution">
    <text evidence="2">The sequence shown here is derived from an EMBL/GenBank/DDBJ whole genome shotgun (WGS) entry which is preliminary data.</text>
</comment>
<gene>
    <name evidence="2" type="ORF">FJY75_13855</name>
</gene>
<accession>A0A937XFG5</accession>
<sequence length="527" mass="58486">RDLRAYHADCHERPVHAVLVPTRASAERARIDDVFVVGPEGLDRLLLDLSRPAAMPPLTPEQFLREDAYRPMPTLVAAARELFHKKSLPFIKRARAATDPAVNRILEIARDAAATRTRRLVLVTGVPGSGKTLVGLRVAHDPDLDRLAVERASGKPSAPAVFLSGNGPLVLVLQDALKGSGGGGRTFVRGVKDYVKAYSGRATRIPPEHLLIFDEAQRAFDAEKMADTHAAGAQGKTEPEWFVEFAERVPEWCVVVGLIGGGQEIHVGEEGGIAQWRRAIEQSPRRAEWTIHAPAHLEQEFAGLATSWEMSFNLDTEIRYHLTPKVHEFVEGLLEDGEPGGAPRDLGDELRRGGHRFLLTRDLELARRYARDRYGKSPLARYGLLASSKDKDLLAFGVDNSFQTTKQLRVGPWYNADPDEPDSCCRLREVATEFAAQGLELDLAILAWGTDLARIDRRWSNEWARGYKRGAKVVDAMQLRRNAYRVLLTRGRDGTVVFVPPEPRLDETCAWLEACGFRGLRADAARG</sequence>
<dbReference type="Pfam" id="PF09848">
    <property type="entry name" value="SLFN-g3_helicase"/>
    <property type="match status" value="1"/>
</dbReference>
<name>A0A937XFG5_UNCEI</name>
<feature type="domain" description="Schlafen group 3-like DNA/RNA helicase" evidence="1">
    <location>
        <begin position="119"/>
        <end position="500"/>
    </location>
</feature>
<evidence type="ECO:0000313" key="3">
    <source>
        <dbReference type="Proteomes" id="UP000748308"/>
    </source>
</evidence>
<protein>
    <submittedName>
        <fullName evidence="2">DUF2075 domain-containing protein</fullName>
    </submittedName>
</protein>
<dbReference type="EMBL" id="VGIY01000548">
    <property type="protein sequence ID" value="MBM3318928.1"/>
    <property type="molecule type" value="Genomic_DNA"/>
</dbReference>
<dbReference type="SUPFAM" id="SSF52540">
    <property type="entry name" value="P-loop containing nucleoside triphosphate hydrolases"/>
    <property type="match status" value="1"/>
</dbReference>
<dbReference type="InterPro" id="IPR018647">
    <property type="entry name" value="SLFN_3-like_DNA/RNA_helicase"/>
</dbReference>
<evidence type="ECO:0000313" key="2">
    <source>
        <dbReference type="EMBL" id="MBM3318928.1"/>
    </source>
</evidence>
<dbReference type="InterPro" id="IPR027417">
    <property type="entry name" value="P-loop_NTPase"/>
</dbReference>
<proteinExistence type="predicted"/>